<evidence type="ECO:0000313" key="1">
    <source>
        <dbReference type="EMBL" id="KAJ6808082.1"/>
    </source>
</evidence>
<dbReference type="Proteomes" id="UP001140949">
    <property type="component" value="Unassembled WGS sequence"/>
</dbReference>
<keyword evidence="2" id="KW-1185">Reference proteome</keyword>
<reference evidence="1" key="1">
    <citation type="journal article" date="2023" name="GigaByte">
        <title>Genome assembly of the bearded iris, Iris pallida Lam.</title>
        <authorList>
            <person name="Bruccoleri R.E."/>
            <person name="Oakeley E.J."/>
            <person name="Faust A.M.E."/>
            <person name="Altorfer M."/>
            <person name="Dessus-Babus S."/>
            <person name="Burckhardt D."/>
            <person name="Oertli M."/>
            <person name="Naumann U."/>
            <person name="Petersen F."/>
            <person name="Wong J."/>
        </authorList>
    </citation>
    <scope>NUCLEOTIDE SEQUENCE</scope>
    <source>
        <strain evidence="1">GSM-AAB239-AS_SAM_17_03QT</strain>
    </source>
</reference>
<reference evidence="1" key="2">
    <citation type="submission" date="2023-04" db="EMBL/GenBank/DDBJ databases">
        <authorList>
            <person name="Bruccoleri R.E."/>
            <person name="Oakeley E.J."/>
            <person name="Faust A.-M."/>
            <person name="Dessus-Babus S."/>
            <person name="Altorfer M."/>
            <person name="Burckhardt D."/>
            <person name="Oertli M."/>
            <person name="Naumann U."/>
            <person name="Petersen F."/>
            <person name="Wong J."/>
        </authorList>
    </citation>
    <scope>NUCLEOTIDE SEQUENCE</scope>
    <source>
        <strain evidence="1">GSM-AAB239-AS_SAM_17_03QT</strain>
        <tissue evidence="1">Leaf</tissue>
    </source>
</reference>
<gene>
    <name evidence="1" type="ORF">M6B38_168365</name>
</gene>
<organism evidence="1 2">
    <name type="scientific">Iris pallida</name>
    <name type="common">Sweet iris</name>
    <dbReference type="NCBI Taxonomy" id="29817"/>
    <lineage>
        <taxon>Eukaryota</taxon>
        <taxon>Viridiplantae</taxon>
        <taxon>Streptophyta</taxon>
        <taxon>Embryophyta</taxon>
        <taxon>Tracheophyta</taxon>
        <taxon>Spermatophyta</taxon>
        <taxon>Magnoliopsida</taxon>
        <taxon>Liliopsida</taxon>
        <taxon>Asparagales</taxon>
        <taxon>Iridaceae</taxon>
        <taxon>Iridoideae</taxon>
        <taxon>Irideae</taxon>
        <taxon>Iris</taxon>
    </lineage>
</organism>
<name>A0AAX6EV96_IRIPA</name>
<sequence length="156" mass="16764">MVGCRHCRRTYVEADAWRRAAKRGHARRPVSRRRWFVEALDAAVGMVDARSMCSGRTGGGGSRSAATLGRRGAIGQAAEVRHGSSRRCSVCGGEDENGATTRSKMVGQFLFDAGGRVAVYRHGMANTGAASSGATLTRLVLPGRSRDGGRRRGNWW</sequence>
<accession>A0AAX6EV96</accession>
<comment type="caution">
    <text evidence="1">The sequence shown here is derived from an EMBL/GenBank/DDBJ whole genome shotgun (WGS) entry which is preliminary data.</text>
</comment>
<proteinExistence type="predicted"/>
<protein>
    <submittedName>
        <fullName evidence="1">Pollen-specific leucine-rich repeat extensin-like protein 3</fullName>
    </submittedName>
</protein>
<dbReference type="EMBL" id="JANAVB010033617">
    <property type="protein sequence ID" value="KAJ6808082.1"/>
    <property type="molecule type" value="Genomic_DNA"/>
</dbReference>
<evidence type="ECO:0000313" key="2">
    <source>
        <dbReference type="Proteomes" id="UP001140949"/>
    </source>
</evidence>
<dbReference type="AlphaFoldDB" id="A0AAX6EV96"/>